<dbReference type="SUPFAM" id="SSF54631">
    <property type="entry name" value="CBS-domain pair"/>
    <property type="match status" value="1"/>
</dbReference>
<evidence type="ECO:0000256" key="8">
    <source>
        <dbReference type="ARBA" id="ARBA00023214"/>
    </source>
</evidence>
<comment type="caution">
    <text evidence="13">The sequence shown here is derived from an EMBL/GenBank/DDBJ whole genome shotgun (WGS) entry which is preliminary data.</text>
</comment>
<dbReference type="InterPro" id="IPR001807">
    <property type="entry name" value="ClC"/>
</dbReference>
<keyword evidence="9" id="KW-0407">Ion channel</keyword>
<keyword evidence="5" id="KW-0406">Ion transport</keyword>
<dbReference type="OrthoDB" id="9767361at2"/>
<comment type="subcellular location">
    <subcellularLocation>
        <location evidence="1">Membrane</location>
        <topology evidence="1">Multi-pass membrane protein</topology>
    </subcellularLocation>
</comment>
<proteinExistence type="predicted"/>
<evidence type="ECO:0000256" key="7">
    <source>
        <dbReference type="ARBA" id="ARBA00023173"/>
    </source>
</evidence>
<keyword evidence="14" id="KW-1185">Reference proteome</keyword>
<feature type="transmembrane region" description="Helical" evidence="11">
    <location>
        <begin position="45"/>
        <end position="66"/>
    </location>
</feature>
<sequence length="637" mass="65957">MDPSPEKPGVSATRTPLPSQRAQGLLSALLVDASPIDLRLVGRTLLHAALVGVGAGVVAVVFFAAIELLDRFFLSGLAGYRALRAAGESFFGEHGMGAFRPWLLMILPAFGGLASGLLTRLAPECRGGGGDAMIEAFHHHGGIIRRRVVWVKALASALTLGTGGAGGREGPTMQIGAAFGSFVAGTLKVSARERRLLMIAGVAAGMSAIFRTPLGAALLATEVLYRDDVESDALVPALLASVLSYSVFISVFGEATLFAHAPRYPFVPAHLPLYALLAIFVALCAIVFLKVMAFVKRTSARLPVPDWARPGVGGLALGLVAVPLLLLLAGRHVVPDGQGIGVLGGGYGAAQVAITGASWLPEGWQAVELLVALAAIKILAASLTIGTGGSAGDFAPSLAIGGLVGGAFGRIAALSIGDPRIDPGAFALVGMGTFYGGVAHVPLGSLVMVCELAGSYDLLVPLMLAEGIAFVALRDRSLYSAQVPTQRDSPAHPPGVLDVLGSLKVADVMIAGRPYVQFALATPVPEVLRLASDTGWQDVFPVLDGEGKMAGVITSDVVRLLATERDLEPLTLAADAMQPPVTVRPDDDLRKATEVLLAQGVREVPVVDEAGRIVGFLDESEVGRAYLDATAREERAA</sequence>
<protein>
    <submittedName>
        <fullName evidence="13">CBS domain-containing protein</fullName>
    </submittedName>
</protein>
<evidence type="ECO:0000256" key="9">
    <source>
        <dbReference type="ARBA" id="ARBA00023303"/>
    </source>
</evidence>
<dbReference type="PANTHER" id="PTHR43427">
    <property type="entry name" value="CHLORIDE CHANNEL PROTEIN CLC-E"/>
    <property type="match status" value="1"/>
</dbReference>
<feature type="transmembrane region" description="Helical" evidence="11">
    <location>
        <begin position="271"/>
        <end position="295"/>
    </location>
</feature>
<evidence type="ECO:0000256" key="2">
    <source>
        <dbReference type="ARBA" id="ARBA00022448"/>
    </source>
</evidence>
<evidence type="ECO:0000256" key="6">
    <source>
        <dbReference type="ARBA" id="ARBA00023136"/>
    </source>
</evidence>
<dbReference type="InterPro" id="IPR046342">
    <property type="entry name" value="CBS_dom_sf"/>
</dbReference>
<dbReference type="CDD" id="cd00400">
    <property type="entry name" value="Voltage_gated_ClC"/>
    <property type="match status" value="1"/>
</dbReference>
<feature type="domain" description="CBS" evidence="12">
    <location>
        <begin position="576"/>
        <end position="634"/>
    </location>
</feature>
<feature type="transmembrane region" description="Helical" evidence="11">
    <location>
        <begin position="369"/>
        <end position="388"/>
    </location>
</feature>
<evidence type="ECO:0000256" key="10">
    <source>
        <dbReference type="PROSITE-ProRule" id="PRU00703"/>
    </source>
</evidence>
<keyword evidence="10" id="KW-0129">CBS domain</keyword>
<feature type="transmembrane region" description="Helical" evidence="11">
    <location>
        <begin position="99"/>
        <end position="118"/>
    </location>
</feature>
<dbReference type="EMBL" id="SSMQ01000005">
    <property type="protein sequence ID" value="TKD11949.1"/>
    <property type="molecule type" value="Genomic_DNA"/>
</dbReference>
<dbReference type="SUPFAM" id="SSF81340">
    <property type="entry name" value="Clc chloride channel"/>
    <property type="match status" value="1"/>
</dbReference>
<evidence type="ECO:0000256" key="5">
    <source>
        <dbReference type="ARBA" id="ARBA00023065"/>
    </source>
</evidence>
<dbReference type="Pfam" id="PF00571">
    <property type="entry name" value="CBS"/>
    <property type="match status" value="2"/>
</dbReference>
<evidence type="ECO:0000256" key="11">
    <source>
        <dbReference type="SAM" id="Phobius"/>
    </source>
</evidence>
<dbReference type="PROSITE" id="PS51371">
    <property type="entry name" value="CBS"/>
    <property type="match status" value="1"/>
</dbReference>
<dbReference type="CDD" id="cd02205">
    <property type="entry name" value="CBS_pair_SF"/>
    <property type="match status" value="1"/>
</dbReference>
<dbReference type="PANTHER" id="PTHR43427:SF6">
    <property type="entry name" value="CHLORIDE CHANNEL PROTEIN CLC-E"/>
    <property type="match status" value="1"/>
</dbReference>
<feature type="transmembrane region" description="Helical" evidence="11">
    <location>
        <begin position="307"/>
        <end position="328"/>
    </location>
</feature>
<dbReference type="AlphaFoldDB" id="A0A4U1JH98"/>
<dbReference type="GO" id="GO:0005254">
    <property type="term" value="F:chloride channel activity"/>
    <property type="evidence" value="ECO:0007669"/>
    <property type="project" value="UniProtKB-KW"/>
</dbReference>
<dbReference type="Gene3D" id="3.10.580.10">
    <property type="entry name" value="CBS-domain"/>
    <property type="match status" value="1"/>
</dbReference>
<evidence type="ECO:0000259" key="12">
    <source>
        <dbReference type="PROSITE" id="PS51371"/>
    </source>
</evidence>
<feature type="transmembrane region" description="Helical" evidence="11">
    <location>
        <begin position="394"/>
        <end position="413"/>
    </location>
</feature>
<evidence type="ECO:0000313" key="13">
    <source>
        <dbReference type="EMBL" id="TKD11949.1"/>
    </source>
</evidence>
<keyword evidence="2" id="KW-0813">Transport</keyword>
<keyword evidence="3 11" id="KW-0812">Transmembrane</keyword>
<dbReference type="GO" id="GO:0034707">
    <property type="term" value="C:chloride channel complex"/>
    <property type="evidence" value="ECO:0007669"/>
    <property type="project" value="UniProtKB-KW"/>
</dbReference>
<dbReference type="InterPro" id="IPR014743">
    <property type="entry name" value="Cl-channel_core"/>
</dbReference>
<dbReference type="SMART" id="SM00116">
    <property type="entry name" value="CBS"/>
    <property type="match status" value="1"/>
</dbReference>
<dbReference type="Pfam" id="PF00654">
    <property type="entry name" value="Voltage_CLC"/>
    <property type="match status" value="1"/>
</dbReference>
<feature type="transmembrane region" description="Helical" evidence="11">
    <location>
        <begin position="233"/>
        <end position="259"/>
    </location>
</feature>
<keyword evidence="6 11" id="KW-0472">Membrane</keyword>
<feature type="transmembrane region" description="Helical" evidence="11">
    <location>
        <begin position="425"/>
        <end position="449"/>
    </location>
</feature>
<evidence type="ECO:0000256" key="1">
    <source>
        <dbReference type="ARBA" id="ARBA00004141"/>
    </source>
</evidence>
<dbReference type="Gene3D" id="1.10.3080.10">
    <property type="entry name" value="Clc chloride channel"/>
    <property type="match status" value="1"/>
</dbReference>
<evidence type="ECO:0000313" key="14">
    <source>
        <dbReference type="Proteomes" id="UP000309215"/>
    </source>
</evidence>
<accession>A0A4U1JH98</accession>
<dbReference type="RefSeq" id="WP_136928223.1">
    <property type="nucleotide sequence ID" value="NZ_SSMQ01000005.1"/>
</dbReference>
<gene>
    <name evidence="13" type="ORF">E8A74_07435</name>
</gene>
<name>A0A4U1JH98_9BACT</name>
<keyword evidence="4 11" id="KW-1133">Transmembrane helix</keyword>
<evidence type="ECO:0000256" key="3">
    <source>
        <dbReference type="ARBA" id="ARBA00022692"/>
    </source>
</evidence>
<organism evidence="13 14">
    <name type="scientific">Polyangium fumosum</name>
    <dbReference type="NCBI Taxonomy" id="889272"/>
    <lineage>
        <taxon>Bacteria</taxon>
        <taxon>Pseudomonadati</taxon>
        <taxon>Myxococcota</taxon>
        <taxon>Polyangia</taxon>
        <taxon>Polyangiales</taxon>
        <taxon>Polyangiaceae</taxon>
        <taxon>Polyangium</taxon>
    </lineage>
</organism>
<reference evidence="13 14" key="1">
    <citation type="submission" date="2019-04" db="EMBL/GenBank/DDBJ databases">
        <authorList>
            <person name="Li Y."/>
            <person name="Wang J."/>
        </authorList>
    </citation>
    <scope>NUCLEOTIDE SEQUENCE [LARGE SCALE GENOMIC DNA]</scope>
    <source>
        <strain evidence="13 14">DSM 14668</strain>
    </source>
</reference>
<dbReference type="PRINTS" id="PR00762">
    <property type="entry name" value="CLCHANNEL"/>
</dbReference>
<dbReference type="InterPro" id="IPR000644">
    <property type="entry name" value="CBS_dom"/>
</dbReference>
<dbReference type="InterPro" id="IPR050368">
    <property type="entry name" value="ClC-type_chloride_channel"/>
</dbReference>
<feature type="transmembrane region" description="Helical" evidence="11">
    <location>
        <begin position="196"/>
        <end position="221"/>
    </location>
</feature>
<keyword evidence="7" id="KW-0869">Chloride channel</keyword>
<dbReference type="Proteomes" id="UP000309215">
    <property type="component" value="Unassembled WGS sequence"/>
</dbReference>
<evidence type="ECO:0000256" key="4">
    <source>
        <dbReference type="ARBA" id="ARBA00022989"/>
    </source>
</evidence>
<keyword evidence="8" id="KW-0868">Chloride</keyword>